<dbReference type="FunFam" id="3.40.50.720:FF:000084">
    <property type="entry name" value="Short-chain dehydrogenase reductase"/>
    <property type="match status" value="1"/>
</dbReference>
<comment type="similarity">
    <text evidence="1">Belongs to the short-chain dehydrogenases/reductases (SDR) family.</text>
</comment>
<evidence type="ECO:0000313" key="2">
    <source>
        <dbReference type="EMBL" id="NMJ42569.1"/>
    </source>
</evidence>
<dbReference type="InterPro" id="IPR002347">
    <property type="entry name" value="SDR_fam"/>
</dbReference>
<dbReference type="SUPFAM" id="SSF51735">
    <property type="entry name" value="NAD(P)-binding Rossmann-fold domains"/>
    <property type="match status" value="1"/>
</dbReference>
<comment type="caution">
    <text evidence="2">The sequence shown here is derived from an EMBL/GenBank/DDBJ whole genome shotgun (WGS) entry which is preliminary data.</text>
</comment>
<dbReference type="PRINTS" id="PR00081">
    <property type="entry name" value="GDHRDH"/>
</dbReference>
<dbReference type="InterPro" id="IPR036291">
    <property type="entry name" value="NAD(P)-bd_dom_sf"/>
</dbReference>
<dbReference type="RefSeq" id="WP_170054808.1">
    <property type="nucleotide sequence ID" value="NZ_JABBKX010000005.1"/>
</dbReference>
<gene>
    <name evidence="2" type="ORF">GWK16_15080</name>
</gene>
<dbReference type="Gene3D" id="3.40.50.720">
    <property type="entry name" value="NAD(P)-binding Rossmann-like Domain"/>
    <property type="match status" value="1"/>
</dbReference>
<dbReference type="PANTHER" id="PTHR42879">
    <property type="entry name" value="3-OXOACYL-(ACYL-CARRIER-PROTEIN) REDUCTASE"/>
    <property type="match status" value="1"/>
</dbReference>
<protein>
    <submittedName>
        <fullName evidence="2">SDR family oxidoreductase</fullName>
    </submittedName>
</protein>
<evidence type="ECO:0000313" key="3">
    <source>
        <dbReference type="Proteomes" id="UP000548582"/>
    </source>
</evidence>
<dbReference type="EMBL" id="JABBKX010000005">
    <property type="protein sequence ID" value="NMJ42569.1"/>
    <property type="molecule type" value="Genomic_DNA"/>
</dbReference>
<sequence>MDLGFGGRRVLVVGASAGIGFATAEALAAEGAEVVMASRDAAGIAAAADRIAAAAATGRRPATAVADITQDGAAEALLAEVAARWEALDAVVDAVGGSIRSGFEALSDADWIGNYTFNVLSAVRVVRAALPLLRKGRAPSVVLLGAAASRMPYPNQIVSNVHKAGLLGLTKTLAGEYAAEGIRVNCVAPGRTLTRLWTDRAAKLAAERNVTAEDVIAEFAHEIPLGRFGNPEEIAAMVVWLSSPRASYVTGQTVNVDGGIARGLL</sequence>
<dbReference type="InterPro" id="IPR050259">
    <property type="entry name" value="SDR"/>
</dbReference>
<dbReference type="Pfam" id="PF13561">
    <property type="entry name" value="adh_short_C2"/>
    <property type="match status" value="1"/>
</dbReference>
<dbReference type="AlphaFoldDB" id="A0A848EG54"/>
<organism evidence="2 3">
    <name type="scientific">Neoroseomonas marina</name>
    <dbReference type="NCBI Taxonomy" id="1232220"/>
    <lineage>
        <taxon>Bacteria</taxon>
        <taxon>Pseudomonadati</taxon>
        <taxon>Pseudomonadota</taxon>
        <taxon>Alphaproteobacteria</taxon>
        <taxon>Acetobacterales</taxon>
        <taxon>Acetobacteraceae</taxon>
        <taxon>Neoroseomonas</taxon>
    </lineage>
</organism>
<reference evidence="2 3" key="1">
    <citation type="submission" date="2020-03" db="EMBL/GenBank/DDBJ databases">
        <authorList>
            <person name="Sun Q."/>
        </authorList>
    </citation>
    <scope>NUCLEOTIDE SEQUENCE [LARGE SCALE GENOMIC DNA]</scope>
    <source>
        <strain evidence="2 3">JC162</strain>
    </source>
</reference>
<evidence type="ECO:0000256" key="1">
    <source>
        <dbReference type="ARBA" id="ARBA00006484"/>
    </source>
</evidence>
<proteinExistence type="inferred from homology"/>
<dbReference type="PANTHER" id="PTHR42879:SF6">
    <property type="entry name" value="NADPH-DEPENDENT REDUCTASE BACG"/>
    <property type="match status" value="1"/>
</dbReference>
<accession>A0A848EG54</accession>
<name>A0A848EG54_9PROT</name>
<keyword evidence="3" id="KW-1185">Reference proteome</keyword>
<dbReference type="Proteomes" id="UP000548582">
    <property type="component" value="Unassembled WGS sequence"/>
</dbReference>